<dbReference type="AlphaFoldDB" id="A0A2T2YMY2"/>
<evidence type="ECO:0000259" key="2">
    <source>
        <dbReference type="SMART" id="SM00867"/>
    </source>
</evidence>
<proteinExistence type="predicted"/>
<dbReference type="SMART" id="SM00867">
    <property type="entry name" value="YceI"/>
    <property type="match status" value="1"/>
</dbReference>
<gene>
    <name evidence="3" type="ORF">AHMF7605_26910</name>
</gene>
<evidence type="ECO:0000313" key="3">
    <source>
        <dbReference type="EMBL" id="PSR56870.1"/>
    </source>
</evidence>
<dbReference type="Proteomes" id="UP000240357">
    <property type="component" value="Unassembled WGS sequence"/>
</dbReference>
<dbReference type="PANTHER" id="PTHR34406:SF1">
    <property type="entry name" value="PROTEIN YCEI"/>
    <property type="match status" value="1"/>
</dbReference>
<feature type="chain" id="PRO_5015557269" evidence="1">
    <location>
        <begin position="22"/>
        <end position="203"/>
    </location>
</feature>
<dbReference type="RefSeq" id="WP_106933045.1">
    <property type="nucleotide sequence ID" value="NZ_PYFT01000001.1"/>
</dbReference>
<dbReference type="EMBL" id="PYFT01000001">
    <property type="protein sequence ID" value="PSR56870.1"/>
    <property type="molecule type" value="Genomic_DNA"/>
</dbReference>
<dbReference type="PANTHER" id="PTHR34406">
    <property type="entry name" value="PROTEIN YCEI"/>
    <property type="match status" value="1"/>
</dbReference>
<accession>A0A2T2YMY2</accession>
<name>A0A2T2YMY2_9BACT</name>
<feature type="signal peptide" evidence="1">
    <location>
        <begin position="1"/>
        <end position="21"/>
    </location>
</feature>
<dbReference type="SUPFAM" id="SSF101874">
    <property type="entry name" value="YceI-like"/>
    <property type="match status" value="1"/>
</dbReference>
<dbReference type="Gene3D" id="2.40.128.110">
    <property type="entry name" value="Lipid/polyisoprenoid-binding, YceI-like"/>
    <property type="match status" value="1"/>
</dbReference>
<reference evidence="3 4" key="1">
    <citation type="submission" date="2018-03" db="EMBL/GenBank/DDBJ databases">
        <title>Adhaeribacter sp. HMF7605 Genome sequencing and assembly.</title>
        <authorList>
            <person name="Kang H."/>
            <person name="Kang J."/>
            <person name="Cha I."/>
            <person name="Kim H."/>
            <person name="Joh K."/>
        </authorList>
    </citation>
    <scope>NUCLEOTIDE SEQUENCE [LARGE SCALE GENOMIC DNA]</scope>
    <source>
        <strain evidence="3 4">HMF7605</strain>
    </source>
</reference>
<dbReference type="InterPro" id="IPR036761">
    <property type="entry name" value="TTHA0802/YceI-like_sf"/>
</dbReference>
<sequence length="203" mass="22369">MKTIILSLLAFYSLLISSFTKDPVKYNYTLNTDKSIVEWSGASPKVTHQGSFEVTCEGIEVVDGQVKSGTFVIPIASIKNFDLPKALKPVLLKHLKSEDFFNLALYPEAKFSITEVMPLNSVPEGAVTGAKAQVTGDFTLLGKTNSITFPAKIDLLENNLAVEATFMLDRTQWGMNHAADPELKNRHIYPEVAIHLKVAGNRN</sequence>
<dbReference type="OrthoDB" id="951410at2"/>
<dbReference type="InterPro" id="IPR007372">
    <property type="entry name" value="Lipid/polyisoprenoid-bd_YceI"/>
</dbReference>
<keyword evidence="1" id="KW-0732">Signal</keyword>
<protein>
    <submittedName>
        <fullName evidence="3">YceI family protein</fullName>
    </submittedName>
</protein>
<keyword evidence="4" id="KW-1185">Reference proteome</keyword>
<dbReference type="Pfam" id="PF04264">
    <property type="entry name" value="YceI"/>
    <property type="match status" value="1"/>
</dbReference>
<organism evidence="3 4">
    <name type="scientific">Adhaeribacter arboris</name>
    <dbReference type="NCBI Taxonomy" id="2072846"/>
    <lineage>
        <taxon>Bacteria</taxon>
        <taxon>Pseudomonadati</taxon>
        <taxon>Bacteroidota</taxon>
        <taxon>Cytophagia</taxon>
        <taxon>Cytophagales</taxon>
        <taxon>Hymenobacteraceae</taxon>
        <taxon>Adhaeribacter</taxon>
    </lineage>
</organism>
<evidence type="ECO:0000256" key="1">
    <source>
        <dbReference type="SAM" id="SignalP"/>
    </source>
</evidence>
<evidence type="ECO:0000313" key="4">
    <source>
        <dbReference type="Proteomes" id="UP000240357"/>
    </source>
</evidence>
<comment type="caution">
    <text evidence="3">The sequence shown here is derived from an EMBL/GenBank/DDBJ whole genome shotgun (WGS) entry which is preliminary data.</text>
</comment>
<feature type="domain" description="Lipid/polyisoprenoid-binding YceI-like" evidence="2">
    <location>
        <begin position="27"/>
        <end position="201"/>
    </location>
</feature>